<dbReference type="SMART" id="SM00822">
    <property type="entry name" value="PKS_KR"/>
    <property type="match status" value="1"/>
</dbReference>
<proteinExistence type="inferred from homology"/>
<reference evidence="4" key="1">
    <citation type="submission" date="2023-06" db="EMBL/GenBank/DDBJ databases">
        <authorList>
            <person name="Jiang Y."/>
            <person name="Liu Q."/>
        </authorList>
    </citation>
    <scope>NUCLEOTIDE SEQUENCE</scope>
    <source>
        <strain evidence="4">CGMCC 1.12090</strain>
    </source>
</reference>
<dbReference type="CDD" id="cd05233">
    <property type="entry name" value="SDR_c"/>
    <property type="match status" value="1"/>
</dbReference>
<dbReference type="PRINTS" id="PR00080">
    <property type="entry name" value="SDRFAMILY"/>
</dbReference>
<evidence type="ECO:0000256" key="2">
    <source>
        <dbReference type="RuleBase" id="RU000363"/>
    </source>
</evidence>
<dbReference type="RefSeq" id="WP_301811466.1">
    <property type="nucleotide sequence ID" value="NZ_JAUJZH010000012.1"/>
</dbReference>
<name>A0ABT8S5G2_9BURK</name>
<feature type="domain" description="Ketoreductase" evidence="3">
    <location>
        <begin position="8"/>
        <end position="195"/>
    </location>
</feature>
<dbReference type="PANTHER" id="PTHR42760">
    <property type="entry name" value="SHORT-CHAIN DEHYDROGENASES/REDUCTASES FAMILY MEMBER"/>
    <property type="match status" value="1"/>
</dbReference>
<dbReference type="Proteomes" id="UP001169027">
    <property type="component" value="Unassembled WGS sequence"/>
</dbReference>
<evidence type="ECO:0000256" key="1">
    <source>
        <dbReference type="ARBA" id="ARBA00006484"/>
    </source>
</evidence>
<comment type="similarity">
    <text evidence="1 2">Belongs to the short-chain dehydrogenases/reductases (SDR) family.</text>
</comment>
<dbReference type="GO" id="GO:0016491">
    <property type="term" value="F:oxidoreductase activity"/>
    <property type="evidence" value="ECO:0007669"/>
    <property type="project" value="UniProtKB-KW"/>
</dbReference>
<dbReference type="InterPro" id="IPR057326">
    <property type="entry name" value="KR_dom"/>
</dbReference>
<keyword evidence="5" id="KW-1185">Reference proteome</keyword>
<evidence type="ECO:0000313" key="5">
    <source>
        <dbReference type="Proteomes" id="UP001169027"/>
    </source>
</evidence>
<evidence type="ECO:0000259" key="3">
    <source>
        <dbReference type="SMART" id="SM00822"/>
    </source>
</evidence>
<dbReference type="Pfam" id="PF00106">
    <property type="entry name" value="adh_short"/>
    <property type="match status" value="1"/>
</dbReference>
<protein>
    <submittedName>
        <fullName evidence="4">SDR family oxidoreductase</fullName>
        <ecNumber evidence="4">1.-.-.-</ecNumber>
    </submittedName>
</protein>
<accession>A0ABT8S5G2</accession>
<keyword evidence="4" id="KW-0560">Oxidoreductase</keyword>
<dbReference type="PANTHER" id="PTHR42760:SF40">
    <property type="entry name" value="3-OXOACYL-[ACYL-CARRIER-PROTEIN] REDUCTASE, CHLOROPLASTIC"/>
    <property type="match status" value="1"/>
</dbReference>
<dbReference type="EC" id="1.-.-.-" evidence="4"/>
<dbReference type="InterPro" id="IPR036291">
    <property type="entry name" value="NAD(P)-bd_dom_sf"/>
</dbReference>
<comment type="caution">
    <text evidence="4">The sequence shown here is derived from an EMBL/GenBank/DDBJ whole genome shotgun (WGS) entry which is preliminary data.</text>
</comment>
<dbReference type="PRINTS" id="PR00081">
    <property type="entry name" value="GDHRDH"/>
</dbReference>
<dbReference type="SUPFAM" id="SSF51735">
    <property type="entry name" value="NAD(P)-binding Rossmann-fold domains"/>
    <property type="match status" value="1"/>
</dbReference>
<organism evidence="4 5">
    <name type="scientific">Variovorax ginsengisoli</name>
    <dbReference type="NCBI Taxonomy" id="363844"/>
    <lineage>
        <taxon>Bacteria</taxon>
        <taxon>Pseudomonadati</taxon>
        <taxon>Pseudomonadota</taxon>
        <taxon>Betaproteobacteria</taxon>
        <taxon>Burkholderiales</taxon>
        <taxon>Comamonadaceae</taxon>
        <taxon>Variovorax</taxon>
    </lineage>
</organism>
<dbReference type="EMBL" id="JAUKVY010000012">
    <property type="protein sequence ID" value="MDO1534164.1"/>
    <property type="molecule type" value="Genomic_DNA"/>
</dbReference>
<gene>
    <name evidence="4" type="ORF">Q2T77_17905</name>
</gene>
<dbReference type="InterPro" id="IPR002347">
    <property type="entry name" value="SDR_fam"/>
</dbReference>
<sequence length="258" mass="27288">MSSSLEGQLAWITGGGSGIGLAGAIELARAGCRVVISGRDPAKLEAALATARRDGVDADAVSAMPMDVADRESVQRVAQAVHAAHGPVSILVNSAGINFPKRYWGDTDGETFDKVMAVNLHGATYCTLAVMHGMRSLGRGTVINVASFVGWHLTHLTGPAYTASKAGMIALSHSFNIEEGVNGLRATALCPGEVATPILKSRPVAPSDEDMARMLQEEDLGRTIRFIAELPPHVCVNELVISPVFNRLYLGGKEFGRR</sequence>
<dbReference type="Gene3D" id="3.40.50.720">
    <property type="entry name" value="NAD(P)-binding Rossmann-like Domain"/>
    <property type="match status" value="1"/>
</dbReference>
<evidence type="ECO:0000313" key="4">
    <source>
        <dbReference type="EMBL" id="MDO1534164.1"/>
    </source>
</evidence>